<proteinExistence type="predicted"/>
<organism evidence="2 3">
    <name type="scientific">Parasphingorhabdus litoris</name>
    <dbReference type="NCBI Taxonomy" id="394733"/>
    <lineage>
        <taxon>Bacteria</taxon>
        <taxon>Pseudomonadati</taxon>
        <taxon>Pseudomonadota</taxon>
        <taxon>Alphaproteobacteria</taxon>
        <taxon>Sphingomonadales</taxon>
        <taxon>Sphingomonadaceae</taxon>
        <taxon>Parasphingorhabdus</taxon>
    </lineage>
</organism>
<gene>
    <name evidence="2" type="ORF">GCM10009096_31990</name>
</gene>
<evidence type="ECO:0000256" key="1">
    <source>
        <dbReference type="SAM" id="MobiDB-lite"/>
    </source>
</evidence>
<dbReference type="EMBL" id="BAAAEM010000003">
    <property type="protein sequence ID" value="GAA0486780.1"/>
    <property type="molecule type" value="Genomic_DNA"/>
</dbReference>
<accession>A0ABN1AYU4</accession>
<evidence type="ECO:0000313" key="3">
    <source>
        <dbReference type="Proteomes" id="UP001500713"/>
    </source>
</evidence>
<keyword evidence="3" id="KW-1185">Reference proteome</keyword>
<sequence length="198" mass="22416">MTNSSPLPDENSLPEPTLRPQHNGWSKAKMREFLEALAASGSVTAAAKSVFMSRDSAYKLRARLAGTPFDLAWEAALENAIRQVTHEAIDRAINGVLQPIFWKGEKIGEKRVFNENLTKFIMSNPSRIGRNPVAREFALTKWDSILDRVEHGPLDWNDNEREEDPESTAAARDYIKESSEYAAGWMWELSPDIPRTMR</sequence>
<name>A0ABN1AYU4_9SPHN</name>
<comment type="caution">
    <text evidence="2">The sequence shown here is derived from an EMBL/GenBank/DDBJ whole genome shotgun (WGS) entry which is preliminary data.</text>
</comment>
<evidence type="ECO:0000313" key="2">
    <source>
        <dbReference type="EMBL" id="GAA0486780.1"/>
    </source>
</evidence>
<reference evidence="2 3" key="1">
    <citation type="journal article" date="2019" name="Int. J. Syst. Evol. Microbiol.">
        <title>The Global Catalogue of Microorganisms (GCM) 10K type strain sequencing project: providing services to taxonomists for standard genome sequencing and annotation.</title>
        <authorList>
            <consortium name="The Broad Institute Genomics Platform"/>
            <consortium name="The Broad Institute Genome Sequencing Center for Infectious Disease"/>
            <person name="Wu L."/>
            <person name="Ma J."/>
        </authorList>
    </citation>
    <scope>NUCLEOTIDE SEQUENCE [LARGE SCALE GENOMIC DNA]</scope>
    <source>
        <strain evidence="2 3">JCM 14162</strain>
    </source>
</reference>
<dbReference type="RefSeq" id="WP_229955719.1">
    <property type="nucleotide sequence ID" value="NZ_BAAAEM010000003.1"/>
</dbReference>
<evidence type="ECO:0008006" key="4">
    <source>
        <dbReference type="Google" id="ProtNLM"/>
    </source>
</evidence>
<dbReference type="Proteomes" id="UP001500713">
    <property type="component" value="Unassembled WGS sequence"/>
</dbReference>
<protein>
    <recommendedName>
        <fullName evidence="4">LysR family transcriptional regulator</fullName>
    </recommendedName>
</protein>
<feature type="region of interest" description="Disordered" evidence="1">
    <location>
        <begin position="1"/>
        <end position="23"/>
    </location>
</feature>